<gene>
    <name evidence="5" type="primary">atkY</name>
    <name evidence="5" type="ORF">HMPREF0623_1541</name>
</gene>
<sequence length="165" mass="18474">MKVTNVNVKGRNATMENTATELSGAEWEIMRIVWTLGEAKSTEIVHLMQQSKKWTASTIKTLLRRLVAKGALRTERLGRKFIYHPTIAEKQAMEATTTELFAHMCNMKKGQVITNLVAQTTLSKQDISNLQELLQQKASTAPAKVECNCLPETDCDETCTMKEGD</sequence>
<reference evidence="5" key="1">
    <citation type="submission" date="2010-07" db="EMBL/GenBank/DDBJ databases">
        <authorList>
            <person name="Muzny D."/>
            <person name="Qin X."/>
            <person name="Deng J."/>
            <person name="Jiang H."/>
            <person name="Liu Y."/>
            <person name="Qu J."/>
            <person name="Song X.-Z."/>
            <person name="Zhang L."/>
            <person name="Thornton R."/>
            <person name="Coyle M."/>
            <person name="Francisco L."/>
            <person name="Jackson L."/>
            <person name="Javaid M."/>
            <person name="Korchina V."/>
            <person name="Kovar C."/>
            <person name="Mata R."/>
            <person name="Mathew T."/>
            <person name="Ngo R."/>
            <person name="Nguyen L."/>
            <person name="Nguyen N."/>
            <person name="Okwuonu G."/>
            <person name="Ongeri F."/>
            <person name="Pham C."/>
            <person name="Simmons D."/>
            <person name="Wilczek-Boney K."/>
            <person name="Hale W."/>
            <person name="Jakkamsetti A."/>
            <person name="Pham P."/>
            <person name="Ruth R."/>
            <person name="San Lucas F."/>
            <person name="Warren J."/>
            <person name="Zhang J."/>
            <person name="Zhao Z."/>
            <person name="Zhou C."/>
            <person name="Zhu D."/>
            <person name="Lee S."/>
            <person name="Bess C."/>
            <person name="Blankenburg K."/>
            <person name="Forbes L."/>
            <person name="Fu Q."/>
            <person name="Gubbala S."/>
            <person name="Hirani K."/>
            <person name="Jayaseelan J.C."/>
            <person name="Lara F."/>
            <person name="Munidasa M."/>
            <person name="Palculict T."/>
            <person name="Patil S."/>
            <person name="Pu L.-L."/>
            <person name="Saada N."/>
            <person name="Tang L."/>
            <person name="Weissenberger G."/>
            <person name="Zhu Y."/>
            <person name="Hemphill L."/>
            <person name="Shang Y."/>
            <person name="Youmans B."/>
            <person name="Ayvaz T."/>
            <person name="Ross M."/>
            <person name="Santibanez J."/>
            <person name="Aqrawi P."/>
            <person name="Gross S."/>
            <person name="Joshi V."/>
            <person name="Fowler G."/>
            <person name="Nazareth L."/>
            <person name="Reid J."/>
            <person name="Worley K."/>
            <person name="Petrosino J."/>
            <person name="Highlander S."/>
            <person name="Gibbs R."/>
        </authorList>
    </citation>
    <scope>NUCLEOTIDE SEQUENCE [LARGE SCALE GENOMIC DNA]</scope>
    <source>
        <strain evidence="5">DSM 20284</strain>
    </source>
</reference>
<dbReference type="SUPFAM" id="SSF46785">
    <property type="entry name" value="Winged helix' DNA-binding domain"/>
    <property type="match status" value="1"/>
</dbReference>
<protein>
    <submittedName>
        <fullName evidence="5">Copper transport repressor, CopY/TcrY family</fullName>
    </submittedName>
</protein>
<dbReference type="HOGENOM" id="CLU_119090_2_1_9"/>
<evidence type="ECO:0000313" key="5">
    <source>
        <dbReference type="EMBL" id="EFL95035.1"/>
    </source>
</evidence>
<keyword evidence="4" id="KW-0804">Transcription</keyword>
<comment type="caution">
    <text evidence="5">The sequence shown here is derived from an EMBL/GenBank/DDBJ whole genome shotgun (WGS) entry which is preliminary data.</text>
</comment>
<comment type="similarity">
    <text evidence="1">Belongs to the BlaI transcriptional regulatory family.</text>
</comment>
<organism evidence="5 6">
    <name type="scientific">Pediococcus acidilactici DSM 20284</name>
    <dbReference type="NCBI Taxonomy" id="862514"/>
    <lineage>
        <taxon>Bacteria</taxon>
        <taxon>Bacillati</taxon>
        <taxon>Bacillota</taxon>
        <taxon>Bacilli</taxon>
        <taxon>Lactobacillales</taxon>
        <taxon>Lactobacillaceae</taxon>
        <taxon>Pediococcus</taxon>
        <taxon>Pediococcus acidilactici group</taxon>
    </lineage>
</organism>
<evidence type="ECO:0000256" key="1">
    <source>
        <dbReference type="ARBA" id="ARBA00011046"/>
    </source>
</evidence>
<keyword evidence="2" id="KW-0805">Transcription regulation</keyword>
<evidence type="ECO:0000256" key="2">
    <source>
        <dbReference type="ARBA" id="ARBA00023015"/>
    </source>
</evidence>
<dbReference type="InterPro" id="IPR036388">
    <property type="entry name" value="WH-like_DNA-bd_sf"/>
</dbReference>
<dbReference type="NCBIfam" id="TIGR02698">
    <property type="entry name" value="CopY_TcrY"/>
    <property type="match status" value="1"/>
</dbReference>
<dbReference type="InterPro" id="IPR014071">
    <property type="entry name" value="Cu_transp_CopY/TcrY"/>
</dbReference>
<dbReference type="GO" id="GO:0003677">
    <property type="term" value="F:DNA binding"/>
    <property type="evidence" value="ECO:0007669"/>
    <property type="project" value="UniProtKB-KW"/>
</dbReference>
<keyword evidence="6" id="KW-1185">Reference proteome</keyword>
<dbReference type="eggNOG" id="COG3682">
    <property type="taxonomic scope" value="Bacteria"/>
</dbReference>
<dbReference type="Proteomes" id="UP000004470">
    <property type="component" value="Unassembled WGS sequence"/>
</dbReference>
<dbReference type="PIRSF" id="PIRSF019455">
    <property type="entry name" value="CopR_AtkY"/>
    <property type="match status" value="1"/>
</dbReference>
<dbReference type="InterPro" id="IPR005650">
    <property type="entry name" value="BlaI_family"/>
</dbReference>
<dbReference type="Gene3D" id="1.10.10.10">
    <property type="entry name" value="Winged helix-like DNA-binding domain superfamily/Winged helix DNA-binding domain"/>
    <property type="match status" value="1"/>
</dbReference>
<name>E0NHL8_PEDAC</name>
<accession>E0NHL8</accession>
<evidence type="ECO:0000256" key="3">
    <source>
        <dbReference type="ARBA" id="ARBA00023125"/>
    </source>
</evidence>
<evidence type="ECO:0000313" key="6">
    <source>
        <dbReference type="Proteomes" id="UP000004470"/>
    </source>
</evidence>
<dbReference type="InterPro" id="IPR036390">
    <property type="entry name" value="WH_DNA-bd_sf"/>
</dbReference>
<dbReference type="AlphaFoldDB" id="E0NHL8"/>
<proteinExistence type="inferred from homology"/>
<evidence type="ECO:0000256" key="4">
    <source>
        <dbReference type="ARBA" id="ARBA00023163"/>
    </source>
</evidence>
<dbReference type="Pfam" id="PF03965">
    <property type="entry name" value="Penicillinase_R"/>
    <property type="match status" value="1"/>
</dbReference>
<keyword evidence="3" id="KW-0238">DNA-binding</keyword>
<dbReference type="EMBL" id="AEEG01000008">
    <property type="protein sequence ID" value="EFL95035.1"/>
    <property type="molecule type" value="Genomic_DNA"/>
</dbReference>
<dbReference type="GO" id="GO:0045892">
    <property type="term" value="P:negative regulation of DNA-templated transcription"/>
    <property type="evidence" value="ECO:0007669"/>
    <property type="project" value="InterPro"/>
</dbReference>